<evidence type="ECO:0000313" key="1">
    <source>
        <dbReference type="EMBL" id="PTX57345.1"/>
    </source>
</evidence>
<dbReference type="SUPFAM" id="SSF51621">
    <property type="entry name" value="Phosphoenolpyruvate/pyruvate domain"/>
    <property type="match status" value="1"/>
</dbReference>
<dbReference type="RefSeq" id="WP_107845450.1">
    <property type="nucleotide sequence ID" value="NZ_QBKS01000001.1"/>
</dbReference>
<accession>A0A2T6BMQ3</accession>
<dbReference type="InterPro" id="IPR015813">
    <property type="entry name" value="Pyrv/PenolPyrv_kinase-like_dom"/>
</dbReference>
<dbReference type="InterPro" id="IPR040442">
    <property type="entry name" value="Pyrv_kinase-like_dom_sf"/>
</dbReference>
<dbReference type="GO" id="GO:0016829">
    <property type="term" value="F:lyase activity"/>
    <property type="evidence" value="ECO:0007669"/>
    <property type="project" value="UniProtKB-KW"/>
</dbReference>
<dbReference type="AlphaFoldDB" id="A0A2T6BMQ3"/>
<dbReference type="CDD" id="cd00377">
    <property type="entry name" value="ICL_PEPM"/>
    <property type="match status" value="1"/>
</dbReference>
<dbReference type="Pfam" id="PF13714">
    <property type="entry name" value="PEP_mutase"/>
    <property type="match status" value="1"/>
</dbReference>
<dbReference type="InterPro" id="IPR039556">
    <property type="entry name" value="ICL/PEPM"/>
</dbReference>
<dbReference type="OrthoDB" id="9785398at2"/>
<protein>
    <submittedName>
        <fullName evidence="1">2-methylisocitrate lyase-like PEP mutase family enzyme</fullName>
    </submittedName>
</protein>
<name>A0A2T6BMQ3_9RHOB</name>
<dbReference type="EMBL" id="QBKS01000001">
    <property type="protein sequence ID" value="PTX57345.1"/>
    <property type="molecule type" value="Genomic_DNA"/>
</dbReference>
<dbReference type="Proteomes" id="UP000243978">
    <property type="component" value="Unassembled WGS sequence"/>
</dbReference>
<organism evidence="1 2">
    <name type="scientific">Litoreibacter ponti</name>
    <dbReference type="NCBI Taxonomy" id="1510457"/>
    <lineage>
        <taxon>Bacteria</taxon>
        <taxon>Pseudomonadati</taxon>
        <taxon>Pseudomonadota</taxon>
        <taxon>Alphaproteobacteria</taxon>
        <taxon>Rhodobacterales</taxon>
        <taxon>Roseobacteraceae</taxon>
        <taxon>Litoreibacter</taxon>
    </lineage>
</organism>
<evidence type="ECO:0000313" key="2">
    <source>
        <dbReference type="Proteomes" id="UP000243978"/>
    </source>
</evidence>
<dbReference type="Gene3D" id="3.20.20.60">
    <property type="entry name" value="Phosphoenolpyruvate-binding domains"/>
    <property type="match status" value="1"/>
</dbReference>
<comment type="caution">
    <text evidence="1">The sequence shown here is derived from an EMBL/GenBank/DDBJ whole genome shotgun (WGS) entry which is preliminary data.</text>
</comment>
<gene>
    <name evidence="1" type="ORF">C8N43_2012</name>
</gene>
<sequence>MTQTDKATQFKALHVPGDPLMLYNIWDAGGAKAVEAAGAKAIATGSHSVAEAHGYDDGEQIPLDLVFPIATRIAASTALPVTIDFEGAYSTDPAKAADNVAGLIATGAIGLNFEDQVVGGQGLHPTADQVARIKAIRDCSPVPFFINARTDVFLKAKPDAHEGLLDEAITRGKAYADAGADGFFIPGLLDAALVAQVCKAVPLPVNVMMRAPLTRESAAEAGVGRISHGPIPYAQAMKTLQEVAVV</sequence>
<dbReference type="PANTHER" id="PTHR42905">
    <property type="entry name" value="PHOSPHOENOLPYRUVATE CARBOXYLASE"/>
    <property type="match status" value="1"/>
</dbReference>
<dbReference type="PANTHER" id="PTHR42905:SF16">
    <property type="entry name" value="CARBOXYPHOSPHONOENOLPYRUVATE PHOSPHONOMUTASE-LIKE PROTEIN (AFU_ORTHOLOGUE AFUA_5G07230)"/>
    <property type="match status" value="1"/>
</dbReference>
<keyword evidence="1" id="KW-0456">Lyase</keyword>
<reference evidence="1 2" key="1">
    <citation type="submission" date="2018-04" db="EMBL/GenBank/DDBJ databases">
        <title>Genomic Encyclopedia of Archaeal and Bacterial Type Strains, Phase II (KMG-II): from individual species to whole genera.</title>
        <authorList>
            <person name="Goeker M."/>
        </authorList>
    </citation>
    <scope>NUCLEOTIDE SEQUENCE [LARGE SCALE GENOMIC DNA]</scope>
    <source>
        <strain evidence="1 2">DSM 100977</strain>
    </source>
</reference>
<keyword evidence="2" id="KW-1185">Reference proteome</keyword>
<proteinExistence type="predicted"/>